<dbReference type="PRINTS" id="PR00449">
    <property type="entry name" value="RASTRNSFRMNG"/>
</dbReference>
<dbReference type="SMART" id="SM00173">
    <property type="entry name" value="RAS"/>
    <property type="match status" value="1"/>
</dbReference>
<dbReference type="OMA" id="TTINAMH"/>
<evidence type="ECO:0000313" key="4">
    <source>
        <dbReference type="Proteomes" id="UP000014680"/>
    </source>
</evidence>
<dbReference type="NCBIfam" id="TIGR00231">
    <property type="entry name" value="small_GTP"/>
    <property type="match status" value="1"/>
</dbReference>
<dbReference type="InterPro" id="IPR005225">
    <property type="entry name" value="Small_GTP-bd"/>
</dbReference>
<gene>
    <name evidence="3" type="ORF">EIN_403340</name>
</gene>
<dbReference type="AlphaFoldDB" id="A0A0A1U6R1"/>
<dbReference type="InterPro" id="IPR027417">
    <property type="entry name" value="P-loop_NTPase"/>
</dbReference>
<dbReference type="SUPFAM" id="SSF52540">
    <property type="entry name" value="P-loop containing nucleoside triphosphate hydrolases"/>
    <property type="match status" value="1"/>
</dbReference>
<name>A0A0A1U6R1_ENTIV</name>
<dbReference type="Pfam" id="PF00071">
    <property type="entry name" value="Ras"/>
    <property type="match status" value="1"/>
</dbReference>
<dbReference type="PROSITE" id="PS51419">
    <property type="entry name" value="RAB"/>
    <property type="match status" value="1"/>
</dbReference>
<dbReference type="Proteomes" id="UP000014680">
    <property type="component" value="Unassembled WGS sequence"/>
</dbReference>
<comment type="similarity">
    <text evidence="1">Belongs to the small GTPase superfamily. Rho family.</text>
</comment>
<dbReference type="EMBL" id="KB206537">
    <property type="protein sequence ID" value="ELP90010.1"/>
    <property type="molecule type" value="Genomic_DNA"/>
</dbReference>
<sequence length="191" mass="20966">MNSTGDDDAIKICLIGDSCVGKTCLVNRYVTDAFDPSERETVGVNFISTMAVINGQSQKVTIWDTAGQEKFRSMIDLYFRKAAGAVVVYDVMSRESFQHLGYWIDRVRSVEPDVFIMVVGNKVDKPTKTVTTHDGEKFASDKNCNFMEVSALDGTNVKKMFQTIYDSLKLPEVGSASVKLSKTGTPSGGCC</sequence>
<dbReference type="SMART" id="SM00174">
    <property type="entry name" value="RHO"/>
    <property type="match status" value="1"/>
</dbReference>
<dbReference type="FunFam" id="3.40.50.300:FF:000808">
    <property type="entry name" value="Small GTP-binding protein, putative"/>
    <property type="match status" value="1"/>
</dbReference>
<keyword evidence="4" id="KW-1185">Reference proteome</keyword>
<dbReference type="PROSITE" id="PS51421">
    <property type="entry name" value="RAS"/>
    <property type="match status" value="1"/>
</dbReference>
<protein>
    <submittedName>
        <fullName evidence="3">Uncharacterized protein</fullName>
    </submittedName>
</protein>
<accession>A0A0A1U6R1</accession>
<evidence type="ECO:0000313" key="3">
    <source>
        <dbReference type="EMBL" id="ELP90010.1"/>
    </source>
</evidence>
<dbReference type="Gene3D" id="3.40.50.300">
    <property type="entry name" value="P-loop containing nucleotide triphosphate hydrolases"/>
    <property type="match status" value="1"/>
</dbReference>
<evidence type="ECO:0000256" key="1">
    <source>
        <dbReference type="ARBA" id="ARBA00010142"/>
    </source>
</evidence>
<organism evidence="3 4">
    <name type="scientific">Entamoeba invadens IP1</name>
    <dbReference type="NCBI Taxonomy" id="370355"/>
    <lineage>
        <taxon>Eukaryota</taxon>
        <taxon>Amoebozoa</taxon>
        <taxon>Evosea</taxon>
        <taxon>Archamoebae</taxon>
        <taxon>Mastigamoebida</taxon>
        <taxon>Entamoebidae</taxon>
        <taxon>Entamoeba</taxon>
    </lineage>
</organism>
<dbReference type="OrthoDB" id="193499at2759"/>
<reference evidence="3 4" key="1">
    <citation type="submission" date="2012-10" db="EMBL/GenBank/DDBJ databases">
        <authorList>
            <person name="Zafar N."/>
            <person name="Inman J."/>
            <person name="Hall N."/>
            <person name="Lorenzi H."/>
            <person name="Caler E."/>
        </authorList>
    </citation>
    <scope>NUCLEOTIDE SEQUENCE [LARGE SCALE GENOMIC DNA]</scope>
    <source>
        <strain evidence="3 4">IP1</strain>
    </source>
</reference>
<keyword evidence="2" id="KW-0547">Nucleotide-binding</keyword>
<dbReference type="CDD" id="cd00154">
    <property type="entry name" value="Rab"/>
    <property type="match status" value="1"/>
</dbReference>
<dbReference type="GeneID" id="14889018"/>
<dbReference type="InterPro" id="IPR001806">
    <property type="entry name" value="Small_GTPase"/>
</dbReference>
<dbReference type="GO" id="GO:0005525">
    <property type="term" value="F:GTP binding"/>
    <property type="evidence" value="ECO:0007669"/>
    <property type="project" value="InterPro"/>
</dbReference>
<proteinExistence type="inferred from homology"/>
<dbReference type="VEuPathDB" id="AmoebaDB:EIN_403340"/>
<evidence type="ECO:0000256" key="2">
    <source>
        <dbReference type="ARBA" id="ARBA00022741"/>
    </source>
</evidence>
<dbReference type="RefSeq" id="XP_004256781.1">
    <property type="nucleotide sequence ID" value="XM_004256733.1"/>
</dbReference>
<dbReference type="KEGG" id="eiv:EIN_403340"/>
<dbReference type="GO" id="GO:0003924">
    <property type="term" value="F:GTPase activity"/>
    <property type="evidence" value="ECO:0007669"/>
    <property type="project" value="InterPro"/>
</dbReference>
<dbReference type="SMART" id="SM00176">
    <property type="entry name" value="RAN"/>
    <property type="match status" value="1"/>
</dbReference>
<dbReference type="PANTHER" id="PTHR47978">
    <property type="match status" value="1"/>
</dbReference>
<dbReference type="SMART" id="SM00175">
    <property type="entry name" value="RAB"/>
    <property type="match status" value="1"/>
</dbReference>